<dbReference type="Pfam" id="PF13374">
    <property type="entry name" value="TPR_10"/>
    <property type="match status" value="2"/>
</dbReference>
<dbReference type="Gene3D" id="1.25.40.10">
    <property type="entry name" value="Tetratricopeptide repeat domain"/>
    <property type="match status" value="2"/>
</dbReference>
<organism evidence="5 6">
    <name type="scientific">Ectothiorhodospira magna</name>
    <dbReference type="NCBI Taxonomy" id="867345"/>
    <lineage>
        <taxon>Bacteria</taxon>
        <taxon>Pseudomonadati</taxon>
        <taxon>Pseudomonadota</taxon>
        <taxon>Gammaproteobacteria</taxon>
        <taxon>Chromatiales</taxon>
        <taxon>Ectothiorhodospiraceae</taxon>
        <taxon>Ectothiorhodospira</taxon>
    </lineage>
</organism>
<sequence length="568" mass="63887">MLCGMLAACSGMPRDNSGEAHEPWLPLAEGHLLPLEIDDNGVADLFYELLVGEIAGHMGQLQVSVAHYLRAAQRTRNPEVAERATRIALFSGDPEAALPGAERWLALEPDNQEARQVLAALLVNAGRPEDAAPHLLQVLEYLEAMEGEGLGPLVNMLARSQQGDAAVTALTLVAQARENDPQAYLAVARLALRQDLPLTAVAAAEQALVLDDHLLEAHVLRARGLVQAGDQAAALQAMDQLVARYPDDVDLRVTYARMLLQADHYDDARRQFEQAVQSRPGDADLLYTLGLLNIEVAQYEDAQRYLERVLQTGRRIPEARYYLGRIAEATGQPEQAIRFYEQVSRGEHRHESRLRAALLMGEMGQVTHAREELSALRQRLDDPIERVRVYLAEASLLRNIRDYWAGMDLLDQGLREYPDNLELLYARALMAERLERIDQVEADLTLILDQDPDNPAALNALGYILTDRTDRHEEAYGYIRRAYAQRPNDAAIIDSMGWVLYRLGRLEEAEIYLRRAYDLMEDGEIASNLAALLWDMGAQQEALDILHRALEREPDHERLHRLRERLVP</sequence>
<name>A0A1H8ZI07_9GAMM</name>
<dbReference type="SMART" id="SM00028">
    <property type="entry name" value="TPR"/>
    <property type="match status" value="10"/>
</dbReference>
<reference evidence="5 6" key="1">
    <citation type="submission" date="2016-10" db="EMBL/GenBank/DDBJ databases">
        <authorList>
            <person name="de Groot N.N."/>
        </authorList>
    </citation>
    <scope>NUCLEOTIDE SEQUENCE [LARGE SCALE GENOMIC DNA]</scope>
    <source>
        <strain evidence="5 6">B7-7</strain>
    </source>
</reference>
<keyword evidence="1" id="KW-0677">Repeat</keyword>
<protein>
    <submittedName>
        <fullName evidence="5">Tetratricopeptide repeat-containing protein</fullName>
    </submittedName>
</protein>
<dbReference type="InterPro" id="IPR031636">
    <property type="entry name" value="PknG_TPR"/>
</dbReference>
<dbReference type="RefSeq" id="WP_238375799.1">
    <property type="nucleotide sequence ID" value="NZ_FOFO01000002.1"/>
</dbReference>
<gene>
    <name evidence="5" type="ORF">SAMN05421693_102135</name>
</gene>
<evidence type="ECO:0000256" key="3">
    <source>
        <dbReference type="PROSITE-ProRule" id="PRU00339"/>
    </source>
</evidence>
<proteinExistence type="predicted"/>
<dbReference type="AlphaFoldDB" id="A0A1H8ZI07"/>
<feature type="domain" description="Protein kinase G tetratricopeptide repeat containing" evidence="4">
    <location>
        <begin position="168"/>
        <end position="362"/>
    </location>
</feature>
<dbReference type="SUPFAM" id="SSF48452">
    <property type="entry name" value="TPR-like"/>
    <property type="match status" value="2"/>
</dbReference>
<keyword evidence="2 3" id="KW-0802">TPR repeat</keyword>
<feature type="repeat" description="TPR" evidence="3">
    <location>
        <begin position="249"/>
        <end position="282"/>
    </location>
</feature>
<keyword evidence="6" id="KW-1185">Reference proteome</keyword>
<dbReference type="STRING" id="867345.SAMN05421693_102135"/>
<feature type="repeat" description="TPR" evidence="3">
    <location>
        <begin position="523"/>
        <end position="556"/>
    </location>
</feature>
<dbReference type="PANTHER" id="PTHR45586">
    <property type="entry name" value="TPR REPEAT-CONTAINING PROTEIN PA4667"/>
    <property type="match status" value="1"/>
</dbReference>
<dbReference type="InterPro" id="IPR051012">
    <property type="entry name" value="CellSynth/LPSAsmb/PSIAsmb"/>
</dbReference>
<accession>A0A1H8ZI07</accession>
<evidence type="ECO:0000256" key="1">
    <source>
        <dbReference type="ARBA" id="ARBA00022737"/>
    </source>
</evidence>
<dbReference type="InterPro" id="IPR011990">
    <property type="entry name" value="TPR-like_helical_dom_sf"/>
</dbReference>
<evidence type="ECO:0000259" key="4">
    <source>
        <dbReference type="Pfam" id="PF16918"/>
    </source>
</evidence>
<evidence type="ECO:0000313" key="6">
    <source>
        <dbReference type="Proteomes" id="UP000199496"/>
    </source>
</evidence>
<evidence type="ECO:0000313" key="5">
    <source>
        <dbReference type="EMBL" id="SEP63368.1"/>
    </source>
</evidence>
<dbReference type="PROSITE" id="PS50005">
    <property type="entry name" value="TPR"/>
    <property type="match status" value="2"/>
</dbReference>
<dbReference type="PANTHER" id="PTHR45586:SF1">
    <property type="entry name" value="LIPOPOLYSACCHARIDE ASSEMBLY PROTEIN B"/>
    <property type="match status" value="1"/>
</dbReference>
<dbReference type="Proteomes" id="UP000199496">
    <property type="component" value="Unassembled WGS sequence"/>
</dbReference>
<evidence type="ECO:0000256" key="2">
    <source>
        <dbReference type="ARBA" id="ARBA00022803"/>
    </source>
</evidence>
<dbReference type="EMBL" id="FOFO01000002">
    <property type="protein sequence ID" value="SEP63368.1"/>
    <property type="molecule type" value="Genomic_DNA"/>
</dbReference>
<dbReference type="InterPro" id="IPR019734">
    <property type="entry name" value="TPR_rpt"/>
</dbReference>
<dbReference type="Pfam" id="PF16918">
    <property type="entry name" value="PknG_TPR"/>
    <property type="match status" value="1"/>
</dbReference>